<evidence type="ECO:0000313" key="3">
    <source>
        <dbReference type="Proteomes" id="UP000799750"/>
    </source>
</evidence>
<feature type="compositionally biased region" description="Gly residues" evidence="1">
    <location>
        <begin position="35"/>
        <end position="49"/>
    </location>
</feature>
<evidence type="ECO:0000313" key="2">
    <source>
        <dbReference type="EMBL" id="KAF2494919.1"/>
    </source>
</evidence>
<organism evidence="2 3">
    <name type="scientific">Lophium mytilinum</name>
    <dbReference type="NCBI Taxonomy" id="390894"/>
    <lineage>
        <taxon>Eukaryota</taxon>
        <taxon>Fungi</taxon>
        <taxon>Dikarya</taxon>
        <taxon>Ascomycota</taxon>
        <taxon>Pezizomycotina</taxon>
        <taxon>Dothideomycetes</taxon>
        <taxon>Pleosporomycetidae</taxon>
        <taxon>Mytilinidiales</taxon>
        <taxon>Mytilinidiaceae</taxon>
        <taxon>Lophium</taxon>
    </lineage>
</organism>
<feature type="compositionally biased region" description="Basic and acidic residues" evidence="1">
    <location>
        <begin position="110"/>
        <end position="129"/>
    </location>
</feature>
<evidence type="ECO:0000256" key="1">
    <source>
        <dbReference type="SAM" id="MobiDB-lite"/>
    </source>
</evidence>
<dbReference type="Proteomes" id="UP000799750">
    <property type="component" value="Unassembled WGS sequence"/>
</dbReference>
<dbReference type="AlphaFoldDB" id="A0A6A6QRX3"/>
<protein>
    <submittedName>
        <fullName evidence="2">Uncharacterized protein</fullName>
    </submittedName>
</protein>
<sequence length="153" mass="16642">MTAVSRNDRVLPQVTHLGGGLLRFQLPRPEPTGNDGKGLEGGEGEGGLGSASSLTINPPDSTSHDTIDLTGLSDDTESEGDHDDNDKHLDLASALRKLREQSAQIKQLKKSVEVDRKMGEDNGKKADRLLGSLEELRKEVQEWKDRMTGGRTQ</sequence>
<feature type="region of interest" description="Disordered" evidence="1">
    <location>
        <begin position="1"/>
        <end position="88"/>
    </location>
</feature>
<feature type="compositionally biased region" description="Acidic residues" evidence="1">
    <location>
        <begin position="74"/>
        <end position="83"/>
    </location>
</feature>
<accession>A0A6A6QRX3</accession>
<name>A0A6A6QRX3_9PEZI</name>
<dbReference type="EMBL" id="MU004190">
    <property type="protein sequence ID" value="KAF2494919.1"/>
    <property type="molecule type" value="Genomic_DNA"/>
</dbReference>
<proteinExistence type="predicted"/>
<gene>
    <name evidence="2" type="ORF">BU16DRAFT_527869</name>
</gene>
<reference evidence="2" key="1">
    <citation type="journal article" date="2020" name="Stud. Mycol.">
        <title>101 Dothideomycetes genomes: a test case for predicting lifestyles and emergence of pathogens.</title>
        <authorList>
            <person name="Haridas S."/>
            <person name="Albert R."/>
            <person name="Binder M."/>
            <person name="Bloem J."/>
            <person name="Labutti K."/>
            <person name="Salamov A."/>
            <person name="Andreopoulos B."/>
            <person name="Baker S."/>
            <person name="Barry K."/>
            <person name="Bills G."/>
            <person name="Bluhm B."/>
            <person name="Cannon C."/>
            <person name="Castanera R."/>
            <person name="Culley D."/>
            <person name="Daum C."/>
            <person name="Ezra D."/>
            <person name="Gonzalez J."/>
            <person name="Henrissat B."/>
            <person name="Kuo A."/>
            <person name="Liang C."/>
            <person name="Lipzen A."/>
            <person name="Lutzoni F."/>
            <person name="Magnuson J."/>
            <person name="Mondo S."/>
            <person name="Nolan M."/>
            <person name="Ohm R."/>
            <person name="Pangilinan J."/>
            <person name="Park H.-J."/>
            <person name="Ramirez L."/>
            <person name="Alfaro M."/>
            <person name="Sun H."/>
            <person name="Tritt A."/>
            <person name="Yoshinaga Y."/>
            <person name="Zwiers L.-H."/>
            <person name="Turgeon B."/>
            <person name="Goodwin S."/>
            <person name="Spatafora J."/>
            <person name="Crous P."/>
            <person name="Grigoriev I."/>
        </authorList>
    </citation>
    <scope>NUCLEOTIDE SEQUENCE</scope>
    <source>
        <strain evidence="2">CBS 269.34</strain>
    </source>
</reference>
<keyword evidence="3" id="KW-1185">Reference proteome</keyword>
<feature type="region of interest" description="Disordered" evidence="1">
    <location>
        <begin position="109"/>
        <end position="129"/>
    </location>
</feature>